<dbReference type="InterPro" id="IPR016997">
    <property type="entry name" value="UCP032442"/>
</dbReference>
<dbReference type="PANTHER" id="PTHR37806">
    <property type="entry name" value="LMO0724 PROTEIN"/>
    <property type="match status" value="1"/>
</dbReference>
<protein>
    <submittedName>
        <fullName evidence="4">Uncharacterized protein YvpB</fullName>
    </submittedName>
</protein>
<keyword evidence="2" id="KW-0732">Signal</keyword>
<dbReference type="PANTHER" id="PTHR37806:SF1">
    <property type="entry name" value="PEPTIDASE C39-LIKE DOMAIN-CONTAINING PROTEIN"/>
    <property type="match status" value="1"/>
</dbReference>
<evidence type="ECO:0000313" key="4">
    <source>
        <dbReference type="EMBL" id="SMG22450.1"/>
    </source>
</evidence>
<dbReference type="InterPro" id="IPR039564">
    <property type="entry name" value="Peptidase_C39-like"/>
</dbReference>
<evidence type="ECO:0000256" key="2">
    <source>
        <dbReference type="SAM" id="SignalP"/>
    </source>
</evidence>
<feature type="domain" description="Peptidase C39-like" evidence="3">
    <location>
        <begin position="76"/>
        <end position="240"/>
    </location>
</feature>
<dbReference type="AlphaFoldDB" id="A0A1X7J566"/>
<gene>
    <name evidence="4" type="ORF">SAMN06295960_1193</name>
</gene>
<sequence length="269" mass="30396">MNRYMVYGTACLLVIAIAGCTSQYQKAEPTKYERAAENVSIHQSDMETDINKDKLQSRSYISKPPSKNAEKDKVILDVPLIRQNPELKYGCEVTSLAMVLKYAGIETDKLELAEELPKDKDPQQITNSGDITRWGNPDHGFVGDITGKSAGFAVYAGPLEKLMKYYLQDRTLNLTKKPFNDILAQIEKGKPVILWTTGDYKIPNRWETWKHEGETISSPLDLHAVVLVGYDQNHLFLNDPLTGKKTYKTKKDSFLKSWDALGKQALSYD</sequence>
<dbReference type="OrthoDB" id="1164310at2"/>
<dbReference type="STRING" id="1852522.SAMN06295960_1193"/>
<feature type="signal peptide" evidence="2">
    <location>
        <begin position="1"/>
        <end position="27"/>
    </location>
</feature>
<dbReference type="Gene3D" id="3.90.70.10">
    <property type="entry name" value="Cysteine proteinases"/>
    <property type="match status" value="1"/>
</dbReference>
<evidence type="ECO:0000259" key="3">
    <source>
        <dbReference type="Pfam" id="PF13529"/>
    </source>
</evidence>
<organism evidence="4 5">
    <name type="scientific">Paenibacillus aquistagni</name>
    <dbReference type="NCBI Taxonomy" id="1852522"/>
    <lineage>
        <taxon>Bacteria</taxon>
        <taxon>Bacillati</taxon>
        <taxon>Bacillota</taxon>
        <taxon>Bacilli</taxon>
        <taxon>Bacillales</taxon>
        <taxon>Paenibacillaceae</taxon>
        <taxon>Paenibacillus</taxon>
    </lineage>
</organism>
<dbReference type="PROSITE" id="PS51257">
    <property type="entry name" value="PROKAR_LIPOPROTEIN"/>
    <property type="match status" value="1"/>
</dbReference>
<keyword evidence="5" id="KW-1185">Reference proteome</keyword>
<dbReference type="Pfam" id="PF13529">
    <property type="entry name" value="Peptidase_C39_2"/>
    <property type="match status" value="1"/>
</dbReference>
<feature type="chain" id="PRO_5012349504" evidence="2">
    <location>
        <begin position="28"/>
        <end position="269"/>
    </location>
</feature>
<evidence type="ECO:0000313" key="5">
    <source>
        <dbReference type="Proteomes" id="UP000193834"/>
    </source>
</evidence>
<reference evidence="4 5" key="1">
    <citation type="submission" date="2017-04" db="EMBL/GenBank/DDBJ databases">
        <authorList>
            <person name="Afonso C.L."/>
            <person name="Miller P.J."/>
            <person name="Scott M.A."/>
            <person name="Spackman E."/>
            <person name="Goraichik I."/>
            <person name="Dimitrov K.M."/>
            <person name="Suarez D.L."/>
            <person name="Swayne D.E."/>
        </authorList>
    </citation>
    <scope>NUCLEOTIDE SEQUENCE [LARGE SCALE GENOMIC DNA]</scope>
    <source>
        <strain evidence="4 5">11</strain>
    </source>
</reference>
<proteinExistence type="predicted"/>
<name>A0A1X7J566_9BACL</name>
<dbReference type="Proteomes" id="UP000193834">
    <property type="component" value="Unassembled WGS sequence"/>
</dbReference>
<dbReference type="PIRSF" id="PIRSF032442">
    <property type="entry name" value="UCP032442"/>
    <property type="match status" value="1"/>
</dbReference>
<accession>A0A1X7J566</accession>
<dbReference type="RefSeq" id="WP_085493362.1">
    <property type="nucleotide sequence ID" value="NZ_FXAZ01000001.1"/>
</dbReference>
<feature type="region of interest" description="Disordered" evidence="1">
    <location>
        <begin position="43"/>
        <end position="67"/>
    </location>
</feature>
<dbReference type="EMBL" id="FXAZ01000001">
    <property type="protein sequence ID" value="SMG22450.1"/>
    <property type="molecule type" value="Genomic_DNA"/>
</dbReference>
<evidence type="ECO:0000256" key="1">
    <source>
        <dbReference type="SAM" id="MobiDB-lite"/>
    </source>
</evidence>